<evidence type="ECO:0000256" key="1">
    <source>
        <dbReference type="SAM" id="Phobius"/>
    </source>
</evidence>
<evidence type="ECO:0008006" key="4">
    <source>
        <dbReference type="Google" id="ProtNLM"/>
    </source>
</evidence>
<gene>
    <name evidence="2" type="ORF">CSSPTR1EN2_LOCUS6659</name>
</gene>
<protein>
    <recommendedName>
        <fullName evidence="4">Secreted protein</fullName>
    </recommendedName>
</protein>
<proteinExistence type="predicted"/>
<sequence>MMRGSNGQASPPPAILACVLLAMYLCSSIFDGWRGILLSSQLAGHRHCYGSPPFSSGAANPRSISLRLHKTHSVPVLKD</sequence>
<evidence type="ECO:0000313" key="3">
    <source>
        <dbReference type="Proteomes" id="UP001497512"/>
    </source>
</evidence>
<evidence type="ECO:0000313" key="2">
    <source>
        <dbReference type="EMBL" id="CAK9202983.1"/>
    </source>
</evidence>
<feature type="transmembrane region" description="Helical" evidence="1">
    <location>
        <begin position="12"/>
        <end position="30"/>
    </location>
</feature>
<dbReference type="EMBL" id="OZ019906">
    <property type="protein sequence ID" value="CAK9202983.1"/>
    <property type="molecule type" value="Genomic_DNA"/>
</dbReference>
<reference evidence="2" key="1">
    <citation type="submission" date="2024-02" db="EMBL/GenBank/DDBJ databases">
        <authorList>
            <consortium name="ELIXIR-Norway"/>
            <consortium name="Elixir Norway"/>
        </authorList>
    </citation>
    <scope>NUCLEOTIDE SEQUENCE</scope>
</reference>
<keyword evidence="1" id="KW-0812">Transmembrane</keyword>
<organism evidence="2 3">
    <name type="scientific">Sphagnum troendelagicum</name>
    <dbReference type="NCBI Taxonomy" id="128251"/>
    <lineage>
        <taxon>Eukaryota</taxon>
        <taxon>Viridiplantae</taxon>
        <taxon>Streptophyta</taxon>
        <taxon>Embryophyta</taxon>
        <taxon>Bryophyta</taxon>
        <taxon>Sphagnophytina</taxon>
        <taxon>Sphagnopsida</taxon>
        <taxon>Sphagnales</taxon>
        <taxon>Sphagnaceae</taxon>
        <taxon>Sphagnum</taxon>
    </lineage>
</organism>
<accession>A0ABP0TRT8</accession>
<name>A0ABP0TRT8_9BRYO</name>
<dbReference type="PROSITE" id="PS51257">
    <property type="entry name" value="PROKAR_LIPOPROTEIN"/>
    <property type="match status" value="1"/>
</dbReference>
<keyword evidence="1" id="KW-0472">Membrane</keyword>
<dbReference type="Proteomes" id="UP001497512">
    <property type="component" value="Chromosome 14"/>
</dbReference>
<keyword evidence="3" id="KW-1185">Reference proteome</keyword>
<keyword evidence="1" id="KW-1133">Transmembrane helix</keyword>